<evidence type="ECO:0000256" key="1">
    <source>
        <dbReference type="SAM" id="Phobius"/>
    </source>
</evidence>
<name>A0ABQ0SFU6_NOVHA</name>
<reference evidence="2 3" key="1">
    <citation type="submission" date="2019-06" db="EMBL/GenBank/DDBJ databases">
        <title>Whole genome shotgun sequence of Komagataeibacter hansenii NBRC 14820.</title>
        <authorList>
            <person name="Hosoyama A."/>
            <person name="Uohara A."/>
            <person name="Ohji S."/>
            <person name="Ichikawa N."/>
        </authorList>
    </citation>
    <scope>NUCLEOTIDE SEQUENCE [LARGE SCALE GENOMIC DNA]</scope>
    <source>
        <strain evidence="2 3">NBRC 14820</strain>
    </source>
</reference>
<keyword evidence="3" id="KW-1185">Reference proteome</keyword>
<protein>
    <submittedName>
        <fullName evidence="2">Uncharacterized protein</fullName>
    </submittedName>
</protein>
<feature type="transmembrane region" description="Helical" evidence="1">
    <location>
        <begin position="35"/>
        <end position="65"/>
    </location>
</feature>
<evidence type="ECO:0000313" key="2">
    <source>
        <dbReference type="EMBL" id="GEC64164.1"/>
    </source>
</evidence>
<dbReference type="Proteomes" id="UP000319478">
    <property type="component" value="Unassembled WGS sequence"/>
</dbReference>
<keyword evidence="1" id="KW-0812">Transmembrane</keyword>
<keyword evidence="1" id="KW-1133">Transmembrane helix</keyword>
<comment type="caution">
    <text evidence="2">The sequence shown here is derived from an EMBL/GenBank/DDBJ whole genome shotgun (WGS) entry which is preliminary data.</text>
</comment>
<evidence type="ECO:0000313" key="3">
    <source>
        <dbReference type="Proteomes" id="UP000319478"/>
    </source>
</evidence>
<sequence length="68" mass="7402">MMYERSTAAPSPTQTPVEVLETFWRRKKMEAENSAFRTGVISGAAMAAALACGVWAINIALHYLIGTI</sequence>
<keyword evidence="1" id="KW-0472">Membrane</keyword>
<organism evidence="2 3">
    <name type="scientific">Novacetimonas hansenii</name>
    <name type="common">Komagataeibacter hansenii</name>
    <dbReference type="NCBI Taxonomy" id="436"/>
    <lineage>
        <taxon>Bacteria</taxon>
        <taxon>Pseudomonadati</taxon>
        <taxon>Pseudomonadota</taxon>
        <taxon>Alphaproteobacteria</taxon>
        <taxon>Acetobacterales</taxon>
        <taxon>Acetobacteraceae</taxon>
        <taxon>Novacetimonas</taxon>
    </lineage>
</organism>
<dbReference type="RefSeq" id="WP_141312846.1">
    <property type="nucleotide sequence ID" value="NZ_BJNN01000108.1"/>
</dbReference>
<accession>A0ABQ0SFU6</accession>
<dbReference type="EMBL" id="BJNN01000108">
    <property type="protein sequence ID" value="GEC64164.1"/>
    <property type="molecule type" value="Genomic_DNA"/>
</dbReference>
<proteinExistence type="predicted"/>
<gene>
    <name evidence="2" type="ORF">GHA01_20130</name>
</gene>